<dbReference type="GO" id="GO:0070181">
    <property type="term" value="F:small ribosomal subunit rRNA binding"/>
    <property type="evidence" value="ECO:0007669"/>
    <property type="project" value="TreeGrafter"/>
</dbReference>
<comment type="similarity">
    <text evidence="1 6">Belongs to the bacterial ribosomal protein bS6 family.</text>
</comment>
<evidence type="ECO:0000256" key="1">
    <source>
        <dbReference type="ARBA" id="ARBA00009512"/>
    </source>
</evidence>
<dbReference type="EMBL" id="NFJD01000001">
    <property type="protein sequence ID" value="OUO57356.1"/>
    <property type="molecule type" value="Genomic_DNA"/>
</dbReference>
<comment type="caution">
    <text evidence="7">The sequence shown here is derived from an EMBL/GenBank/DDBJ whole genome shotgun (WGS) entry which is preliminary data.</text>
</comment>
<dbReference type="InterPro" id="IPR020814">
    <property type="entry name" value="Ribosomal_S6_plastid/chlpt"/>
</dbReference>
<dbReference type="NCBIfam" id="TIGR00166">
    <property type="entry name" value="S6"/>
    <property type="match status" value="1"/>
</dbReference>
<keyword evidence="6" id="KW-0694">RNA-binding</keyword>
<accession>A0A1Y4DE92</accession>
<dbReference type="InterPro" id="IPR014717">
    <property type="entry name" value="Transl_elong_EF1B/ribsomal_bS6"/>
</dbReference>
<keyword evidence="8" id="KW-1185">Reference proteome</keyword>
<keyword evidence="2 6" id="KW-0689">Ribosomal protein</keyword>
<dbReference type="GO" id="GO:0006412">
    <property type="term" value="P:translation"/>
    <property type="evidence" value="ECO:0007669"/>
    <property type="project" value="UniProtKB-UniRule"/>
</dbReference>
<dbReference type="Proteomes" id="UP000196368">
    <property type="component" value="Unassembled WGS sequence"/>
</dbReference>
<keyword evidence="6" id="KW-0699">rRNA-binding</keyword>
<evidence type="ECO:0000256" key="3">
    <source>
        <dbReference type="ARBA" id="ARBA00023274"/>
    </source>
</evidence>
<reference evidence="8" key="1">
    <citation type="submission" date="2017-04" db="EMBL/GenBank/DDBJ databases">
        <title>Function of individual gut microbiota members based on whole genome sequencing of pure cultures obtained from chicken caecum.</title>
        <authorList>
            <person name="Medvecky M."/>
            <person name="Cejkova D."/>
            <person name="Polansky O."/>
            <person name="Karasova D."/>
            <person name="Kubasova T."/>
            <person name="Cizek A."/>
            <person name="Rychlik I."/>
        </authorList>
    </citation>
    <scope>NUCLEOTIDE SEQUENCE [LARGE SCALE GENOMIC DNA]</scope>
    <source>
        <strain evidence="8">An273</strain>
    </source>
</reference>
<proteinExistence type="inferred from homology"/>
<dbReference type="GO" id="GO:0005737">
    <property type="term" value="C:cytoplasm"/>
    <property type="evidence" value="ECO:0007669"/>
    <property type="project" value="UniProtKB-ARBA"/>
</dbReference>
<dbReference type="InterPro" id="IPR035980">
    <property type="entry name" value="Ribosomal_bS6_sf"/>
</dbReference>
<sequence length="139" mass="15760">MSKAESIRRNSPGLEARGGFLALQNAIKKNNWYMRTYESVIIVKPQLSDGEVGEFVTKAKDLITKNGGEVVSEEKLGRRKFTHEVNHVRDGFYLYLKFKAEPKFVKVFEDALKLNEKVLRSMTMNSVEVKVKPAPAVAK</sequence>
<dbReference type="SUPFAM" id="SSF54995">
    <property type="entry name" value="Ribosomal protein S6"/>
    <property type="match status" value="1"/>
</dbReference>
<protein>
    <recommendedName>
        <fullName evidence="5 6">Small ribosomal subunit protein bS6</fullName>
    </recommendedName>
</protein>
<dbReference type="AlphaFoldDB" id="A0A1Y4DE92"/>
<keyword evidence="3 6" id="KW-0687">Ribonucleoprotein</keyword>
<evidence type="ECO:0000313" key="7">
    <source>
        <dbReference type="EMBL" id="OUO57356.1"/>
    </source>
</evidence>
<evidence type="ECO:0000256" key="2">
    <source>
        <dbReference type="ARBA" id="ARBA00022980"/>
    </source>
</evidence>
<evidence type="ECO:0000313" key="8">
    <source>
        <dbReference type="Proteomes" id="UP000196368"/>
    </source>
</evidence>
<evidence type="ECO:0000256" key="4">
    <source>
        <dbReference type="ARBA" id="ARBA00035104"/>
    </source>
</evidence>
<dbReference type="HAMAP" id="MF_00360">
    <property type="entry name" value="Ribosomal_bS6"/>
    <property type="match status" value="1"/>
</dbReference>
<organism evidence="7 8">
    <name type="scientific">Candidatus Avelusimicrobium gallicola</name>
    <dbReference type="NCBI Taxonomy" id="2562704"/>
    <lineage>
        <taxon>Bacteria</taxon>
        <taxon>Pseudomonadati</taxon>
        <taxon>Elusimicrobiota</taxon>
        <taxon>Elusimicrobia</taxon>
        <taxon>Elusimicrobiales</taxon>
        <taxon>Elusimicrobiaceae</taxon>
        <taxon>Candidatus Avelusimicrobium</taxon>
    </lineage>
</organism>
<evidence type="ECO:0000256" key="5">
    <source>
        <dbReference type="ARBA" id="ARBA00035294"/>
    </source>
</evidence>
<gene>
    <name evidence="6" type="primary">rpsF</name>
    <name evidence="7" type="ORF">B5F75_00865</name>
</gene>
<dbReference type="PANTHER" id="PTHR21011:SF1">
    <property type="entry name" value="SMALL RIBOSOMAL SUBUNIT PROTEIN BS6M"/>
    <property type="match status" value="1"/>
</dbReference>
<dbReference type="GO" id="GO:0003735">
    <property type="term" value="F:structural constituent of ribosome"/>
    <property type="evidence" value="ECO:0007669"/>
    <property type="project" value="InterPro"/>
</dbReference>
<dbReference type="GO" id="GO:1990904">
    <property type="term" value="C:ribonucleoprotein complex"/>
    <property type="evidence" value="ECO:0007669"/>
    <property type="project" value="UniProtKB-KW"/>
</dbReference>
<dbReference type="Pfam" id="PF01250">
    <property type="entry name" value="Ribosomal_S6"/>
    <property type="match status" value="1"/>
</dbReference>
<dbReference type="Gene3D" id="3.30.70.60">
    <property type="match status" value="1"/>
</dbReference>
<dbReference type="GO" id="GO:0005840">
    <property type="term" value="C:ribosome"/>
    <property type="evidence" value="ECO:0007669"/>
    <property type="project" value="UniProtKB-KW"/>
</dbReference>
<dbReference type="InterPro" id="IPR000529">
    <property type="entry name" value="Ribosomal_bS6"/>
</dbReference>
<evidence type="ECO:0000256" key="6">
    <source>
        <dbReference type="HAMAP-Rule" id="MF_00360"/>
    </source>
</evidence>
<dbReference type="CDD" id="cd00473">
    <property type="entry name" value="bS6"/>
    <property type="match status" value="1"/>
</dbReference>
<name>A0A1Y4DE92_9BACT</name>
<dbReference type="PANTHER" id="PTHR21011">
    <property type="entry name" value="MITOCHONDRIAL 28S RIBOSOMAL PROTEIN S6"/>
    <property type="match status" value="1"/>
</dbReference>
<comment type="function">
    <text evidence="4 6">Binds together with bS18 to 16S ribosomal RNA.</text>
</comment>